<feature type="region of interest" description="Disordered" evidence="6">
    <location>
        <begin position="146"/>
        <end position="195"/>
    </location>
</feature>
<feature type="compositionally biased region" description="Low complexity" evidence="6">
    <location>
        <begin position="566"/>
        <end position="578"/>
    </location>
</feature>
<dbReference type="EMBL" id="JAKWBI020000038">
    <property type="protein sequence ID" value="KAJ2905108.1"/>
    <property type="molecule type" value="Genomic_DNA"/>
</dbReference>
<feature type="compositionally biased region" description="Basic residues" evidence="6">
    <location>
        <begin position="662"/>
        <end position="680"/>
    </location>
</feature>
<evidence type="ECO:0000313" key="8">
    <source>
        <dbReference type="EMBL" id="KAJ2905108.1"/>
    </source>
</evidence>
<accession>A0AAD5S3J0</accession>
<comment type="function">
    <text evidence="3 5">Mediates inactivation of the TORC1 complex in response to amino acid starvation. Required for meiotic nuclear division.</text>
</comment>
<dbReference type="GO" id="GO:0051321">
    <property type="term" value="P:meiotic cell cycle"/>
    <property type="evidence" value="ECO:0007669"/>
    <property type="project" value="UniProtKB-UniRule"/>
</dbReference>
<feature type="domain" description="GATOR1 complex protein NPRL3 C-terminal HTH" evidence="7">
    <location>
        <begin position="826"/>
        <end position="875"/>
    </location>
</feature>
<evidence type="ECO:0000256" key="6">
    <source>
        <dbReference type="SAM" id="MobiDB-lite"/>
    </source>
</evidence>
<proteinExistence type="inferred from homology"/>
<feature type="compositionally biased region" description="Low complexity" evidence="6">
    <location>
        <begin position="609"/>
        <end position="622"/>
    </location>
</feature>
<evidence type="ECO:0000256" key="5">
    <source>
        <dbReference type="RuleBase" id="RU368069"/>
    </source>
</evidence>
<protein>
    <recommendedName>
        <fullName evidence="2 5">Nitrogen permease regulator 3</fullName>
    </recommendedName>
    <alternativeName>
        <fullName evidence="4 5">Required for meiotic nuclear division protein 11</fullName>
    </alternativeName>
</protein>
<evidence type="ECO:0000313" key="9">
    <source>
        <dbReference type="Proteomes" id="UP001201980"/>
    </source>
</evidence>
<evidence type="ECO:0000256" key="1">
    <source>
        <dbReference type="ARBA" id="ARBA00010546"/>
    </source>
</evidence>
<gene>
    <name evidence="8" type="ORF">MKZ38_006354</name>
</gene>
<dbReference type="Pfam" id="PF03666">
    <property type="entry name" value="NPR3"/>
    <property type="match status" value="1"/>
</dbReference>
<evidence type="ECO:0000259" key="7">
    <source>
        <dbReference type="Pfam" id="PF24064"/>
    </source>
</evidence>
<feature type="compositionally biased region" description="Polar residues" evidence="6">
    <location>
        <begin position="591"/>
        <end position="601"/>
    </location>
</feature>
<dbReference type="GO" id="GO:0034198">
    <property type="term" value="P:cellular response to amino acid starvation"/>
    <property type="evidence" value="ECO:0007669"/>
    <property type="project" value="TreeGrafter"/>
</dbReference>
<keyword evidence="9" id="KW-1185">Reference proteome</keyword>
<dbReference type="GO" id="GO:0010508">
    <property type="term" value="P:positive regulation of autophagy"/>
    <property type="evidence" value="ECO:0007669"/>
    <property type="project" value="TreeGrafter"/>
</dbReference>
<name>A0AAD5S3J0_9PEZI</name>
<keyword evidence="5" id="KW-0732">Signal</keyword>
<dbReference type="AlphaFoldDB" id="A0AAD5S3J0"/>
<feature type="region of interest" description="Disordered" evidence="6">
    <location>
        <begin position="788"/>
        <end position="824"/>
    </location>
</feature>
<reference evidence="8" key="1">
    <citation type="submission" date="2022-07" db="EMBL/GenBank/DDBJ databases">
        <title>Draft genome sequence of Zalerion maritima ATCC 34329, a (micro)plastics degrading marine fungus.</title>
        <authorList>
            <person name="Paco A."/>
            <person name="Goncalves M.F.M."/>
            <person name="Rocha-Santos T.A.P."/>
            <person name="Alves A."/>
        </authorList>
    </citation>
    <scope>NUCLEOTIDE SEQUENCE</scope>
    <source>
        <strain evidence="8">ATCC 34329</strain>
    </source>
</reference>
<dbReference type="InterPro" id="IPR056603">
    <property type="entry name" value="HTH_NPRL3"/>
</dbReference>
<dbReference type="InterPro" id="IPR005365">
    <property type="entry name" value="Npr3"/>
</dbReference>
<dbReference type="PANTHER" id="PTHR13153">
    <property type="entry name" value="CGTHBA PROTEIN -14 GENE PROTEIN"/>
    <property type="match status" value="1"/>
</dbReference>
<comment type="subcellular location">
    <subcellularLocation>
        <location evidence="5">Vacuole membrane</location>
        <topology evidence="5">Peripheral membrane protein</topology>
    </subcellularLocation>
</comment>
<evidence type="ECO:0000256" key="3">
    <source>
        <dbReference type="ARBA" id="ARBA00025376"/>
    </source>
</evidence>
<sequence>MASPILPNTSNFLAVALVISRSRDGPRFVFHYPPHVLPVHSNPETLDEDYDDDDILVERASRATTEDGHNIASEVDMHSRNHEDHFITETGTQYVPWEHVAGFPTNHLENVLTPGRSFHKSQFQVSLDPIYCVSYPIYVPESGIWKKKKKQAKKPSRPDEDEPGNGKAVTPSDVAHHDNGETASAHKPGPPAEEKKSSMNMFNLVFFLNPKKHEARELISIMFQNIIKKVNKAYKYSQQRCDFVWKESKKILQLKDKGVAEKTKMSALWEEILTESSLAASMQEIYEAISQHKIAALTLDMPEGPPINHSVQIPRPFYVEDIPENPTDVAIKGLWITTANTFGGEEDYEDPIFIAKNFALLLMDDDKKIIAELQADASQVDRDTMKMVKFVQLSKPTLSQVMELQRMFHKNSMLTHGALRFHQVAQNNVLTLGDVREFTRHFIYWRRAIAIPPLHARDVYILSPNCDISRLPKACDDWKRKFNPVPSLTSFLAEMSYAPRMYKYFCPSKSLRPQYLEMLAWLMRGGWVTQLCTFAYVVVWPEIIYEVEYALEAQAIKGPPEQTKRTTSSSESPSNTSSQVASDTEGDMDEASSTADTAIQRSTEDISRSHLSILSSPSQDSPDISDHQASLLAQTTTPTSPGLPKRTFGSAASLSNTSGSNRTRHHHLHHPHHHVHHSHSQTHSNTPPTTEQVAEQARLNRIADRKARDAAEKAAAHARRIPPRPTAHPSTNQSPHLAGIEPYIILDAKKSTGKESLFLAAIRKRLEGGRDMIEARLRETDAAMLGNIGAAPSTPVQATTSPVTSGATTTGQTQHTAGGRAGVSLSQADNRKVAEAWERFLRYFNGRFALERVALMEDMKRKEAWNLMTAMSEHLLTVRHW</sequence>
<feature type="compositionally biased region" description="Basic and acidic residues" evidence="6">
    <location>
        <begin position="701"/>
        <end position="715"/>
    </location>
</feature>
<dbReference type="Pfam" id="PF24064">
    <property type="entry name" value="HTH_NPRL3"/>
    <property type="match status" value="1"/>
</dbReference>
<comment type="caution">
    <text evidence="8">The sequence shown here is derived from an EMBL/GenBank/DDBJ whole genome shotgun (WGS) entry which is preliminary data.</text>
</comment>
<feature type="compositionally biased region" description="Polar residues" evidence="6">
    <location>
        <begin position="631"/>
        <end position="640"/>
    </location>
</feature>
<feature type="compositionally biased region" description="Basic residues" evidence="6">
    <location>
        <begin position="146"/>
        <end position="155"/>
    </location>
</feature>
<evidence type="ECO:0000256" key="4">
    <source>
        <dbReference type="ARBA" id="ARBA00030028"/>
    </source>
</evidence>
<dbReference type="GO" id="GO:0005774">
    <property type="term" value="C:vacuolar membrane"/>
    <property type="evidence" value="ECO:0007669"/>
    <property type="project" value="UniProtKB-SubCell"/>
</dbReference>
<dbReference type="GO" id="GO:1990130">
    <property type="term" value="C:GATOR1 complex"/>
    <property type="evidence" value="ECO:0007669"/>
    <property type="project" value="TreeGrafter"/>
</dbReference>
<feature type="compositionally biased region" description="Polar residues" evidence="6">
    <location>
        <begin position="650"/>
        <end position="661"/>
    </location>
</feature>
<dbReference type="Proteomes" id="UP001201980">
    <property type="component" value="Unassembled WGS sequence"/>
</dbReference>
<evidence type="ECO:0000256" key="2">
    <source>
        <dbReference type="ARBA" id="ARBA00017880"/>
    </source>
</evidence>
<feature type="compositionally biased region" description="Low complexity" evidence="6">
    <location>
        <begin position="681"/>
        <end position="690"/>
    </location>
</feature>
<dbReference type="GO" id="GO:0038202">
    <property type="term" value="P:TORC1 signaling"/>
    <property type="evidence" value="ECO:0007669"/>
    <property type="project" value="TreeGrafter"/>
</dbReference>
<keyword evidence="5" id="KW-0469">Meiosis</keyword>
<dbReference type="GO" id="GO:1904262">
    <property type="term" value="P:negative regulation of TORC1 signaling"/>
    <property type="evidence" value="ECO:0007669"/>
    <property type="project" value="TreeGrafter"/>
</dbReference>
<feature type="compositionally biased region" description="Low complexity" evidence="6">
    <location>
        <begin position="798"/>
        <end position="818"/>
    </location>
</feature>
<dbReference type="PANTHER" id="PTHR13153:SF5">
    <property type="entry name" value="GATOR COMPLEX PROTEIN NPRL3"/>
    <property type="match status" value="1"/>
</dbReference>
<organism evidence="8 9">
    <name type="scientific">Zalerion maritima</name>
    <dbReference type="NCBI Taxonomy" id="339359"/>
    <lineage>
        <taxon>Eukaryota</taxon>
        <taxon>Fungi</taxon>
        <taxon>Dikarya</taxon>
        <taxon>Ascomycota</taxon>
        <taxon>Pezizomycotina</taxon>
        <taxon>Sordariomycetes</taxon>
        <taxon>Lulworthiomycetidae</taxon>
        <taxon>Lulworthiales</taxon>
        <taxon>Lulworthiaceae</taxon>
        <taxon>Zalerion</taxon>
    </lineage>
</organism>
<feature type="region of interest" description="Disordered" evidence="6">
    <location>
        <begin position="559"/>
        <end position="736"/>
    </location>
</feature>
<comment type="similarity">
    <text evidence="1 5">Belongs to the NPR3 family.</text>
</comment>